<dbReference type="PANTHER" id="PTHR47723">
    <property type="entry name" value="OS05G0353850 PROTEIN"/>
    <property type="match status" value="1"/>
</dbReference>
<dbReference type="SUPFAM" id="SSF53098">
    <property type="entry name" value="Ribonuclease H-like"/>
    <property type="match status" value="1"/>
</dbReference>
<proteinExistence type="predicted"/>
<protein>
    <recommendedName>
        <fullName evidence="1">RNase H type-1 domain-containing protein</fullName>
    </recommendedName>
</protein>
<feature type="domain" description="RNase H type-1" evidence="1">
    <location>
        <begin position="8"/>
        <end position="94"/>
    </location>
</feature>
<dbReference type="Pfam" id="PF13456">
    <property type="entry name" value="RVT_3"/>
    <property type="match status" value="1"/>
</dbReference>
<name>A0AAV2CRZ0_9ROSI</name>
<dbReference type="AlphaFoldDB" id="A0AAV2CRZ0"/>
<gene>
    <name evidence="2" type="ORF">LTRI10_LOCUS6685</name>
</gene>
<dbReference type="InterPro" id="IPR002156">
    <property type="entry name" value="RNaseH_domain"/>
</dbReference>
<dbReference type="Proteomes" id="UP001497516">
    <property type="component" value="Chromosome 10"/>
</dbReference>
<organism evidence="2 3">
    <name type="scientific">Linum trigynum</name>
    <dbReference type="NCBI Taxonomy" id="586398"/>
    <lineage>
        <taxon>Eukaryota</taxon>
        <taxon>Viridiplantae</taxon>
        <taxon>Streptophyta</taxon>
        <taxon>Embryophyta</taxon>
        <taxon>Tracheophyta</taxon>
        <taxon>Spermatophyta</taxon>
        <taxon>Magnoliopsida</taxon>
        <taxon>eudicotyledons</taxon>
        <taxon>Gunneridae</taxon>
        <taxon>Pentapetalae</taxon>
        <taxon>rosids</taxon>
        <taxon>fabids</taxon>
        <taxon>Malpighiales</taxon>
        <taxon>Linaceae</taxon>
        <taxon>Linum</taxon>
    </lineage>
</organism>
<dbReference type="EMBL" id="OZ034814">
    <property type="protein sequence ID" value="CAL1359182.1"/>
    <property type="molecule type" value="Genomic_DNA"/>
</dbReference>
<evidence type="ECO:0000313" key="3">
    <source>
        <dbReference type="Proteomes" id="UP001497516"/>
    </source>
</evidence>
<dbReference type="InterPro" id="IPR012337">
    <property type="entry name" value="RNaseH-like_sf"/>
</dbReference>
<evidence type="ECO:0000313" key="2">
    <source>
        <dbReference type="EMBL" id="CAL1359182.1"/>
    </source>
</evidence>
<dbReference type="GO" id="GO:0003676">
    <property type="term" value="F:nucleic acid binding"/>
    <property type="evidence" value="ECO:0007669"/>
    <property type="project" value="InterPro"/>
</dbReference>
<keyword evidence="3" id="KW-1185">Reference proteome</keyword>
<evidence type="ECO:0000259" key="1">
    <source>
        <dbReference type="Pfam" id="PF13456"/>
    </source>
</evidence>
<dbReference type="PANTHER" id="PTHR47723:SF19">
    <property type="entry name" value="POLYNUCLEOTIDYL TRANSFERASE, RIBONUCLEASE H-LIKE SUPERFAMILY PROTEIN"/>
    <property type="match status" value="1"/>
</dbReference>
<dbReference type="Gene3D" id="3.30.420.10">
    <property type="entry name" value="Ribonuclease H-like superfamily/Ribonuclease H"/>
    <property type="match status" value="1"/>
</dbReference>
<reference evidence="2 3" key="1">
    <citation type="submission" date="2024-04" db="EMBL/GenBank/DDBJ databases">
        <authorList>
            <person name="Fracassetti M."/>
        </authorList>
    </citation>
    <scope>NUCLEOTIDE SEQUENCE [LARGE SCALE GENOMIC DNA]</scope>
</reference>
<sequence>MAAVRMERNSWTPELAELRAIEVGLEMAREEGIVPVLVELDCHNAILKLQRQESSRLEIGVRVREIQDQANQLGSVEWWFGRREGNRATHAMAHVRCDWETHEKWAERPPIFLLDLLSNEALAH</sequence>
<dbReference type="InterPro" id="IPR044730">
    <property type="entry name" value="RNase_H-like_dom_plant"/>
</dbReference>
<dbReference type="InterPro" id="IPR053151">
    <property type="entry name" value="RNase_H-like"/>
</dbReference>
<accession>A0AAV2CRZ0</accession>
<dbReference type="InterPro" id="IPR036397">
    <property type="entry name" value="RNaseH_sf"/>
</dbReference>
<dbReference type="CDD" id="cd06222">
    <property type="entry name" value="RNase_H_like"/>
    <property type="match status" value="1"/>
</dbReference>
<dbReference type="GO" id="GO:0004523">
    <property type="term" value="F:RNA-DNA hybrid ribonuclease activity"/>
    <property type="evidence" value="ECO:0007669"/>
    <property type="project" value="InterPro"/>
</dbReference>